<evidence type="ECO:0000313" key="40">
    <source>
        <dbReference type="Proteomes" id="UP000261540"/>
    </source>
</evidence>
<comment type="similarity">
    <text evidence="36">Belongs to the enoyl-CoA hydratase/isomerase family.</text>
</comment>
<dbReference type="PANTHER" id="PTHR23309:SF49">
    <property type="entry name" value="PEROXISOMAL BIFUNCTIONAL ENZYME"/>
    <property type="match status" value="1"/>
</dbReference>
<evidence type="ECO:0000256" key="21">
    <source>
        <dbReference type="ARBA" id="ARBA00035959"/>
    </source>
</evidence>
<evidence type="ECO:0000256" key="23">
    <source>
        <dbReference type="ARBA" id="ARBA00036353"/>
    </source>
</evidence>
<dbReference type="Gene3D" id="3.40.50.720">
    <property type="entry name" value="NAD(P)-binding Rossmann-like Domain"/>
    <property type="match status" value="1"/>
</dbReference>
<evidence type="ECO:0000256" key="2">
    <source>
        <dbReference type="ARBA" id="ARBA00004275"/>
    </source>
</evidence>
<comment type="catalytic activity">
    <reaction evidence="21">
        <text>a (3Z)-enoyl-CoA = a 4-saturated (2E)-enoyl-CoA</text>
        <dbReference type="Rhea" id="RHEA:45900"/>
        <dbReference type="ChEBI" id="CHEBI:85097"/>
        <dbReference type="ChEBI" id="CHEBI:85489"/>
        <dbReference type="EC" id="5.3.3.8"/>
    </reaction>
    <physiologicalReaction direction="left-to-right" evidence="21">
        <dbReference type="Rhea" id="RHEA:45901"/>
    </physiologicalReaction>
</comment>
<dbReference type="AlphaFoldDB" id="A0A3B3Q3Z3"/>
<evidence type="ECO:0000256" key="26">
    <source>
        <dbReference type="ARBA" id="ARBA00036570"/>
    </source>
</evidence>
<dbReference type="Proteomes" id="UP000261540">
    <property type="component" value="Unplaced"/>
</dbReference>
<dbReference type="InterPro" id="IPR036291">
    <property type="entry name" value="NAD(P)-bd_dom_sf"/>
</dbReference>
<dbReference type="InterPro" id="IPR006176">
    <property type="entry name" value="3-OHacyl-CoA_DH_NAD-bd"/>
</dbReference>
<comment type="subcellular location">
    <subcellularLocation>
        <location evidence="2">Peroxisome</location>
    </subcellularLocation>
</comment>
<dbReference type="Gene3D" id="1.10.1040.50">
    <property type="match status" value="1"/>
</dbReference>
<keyword evidence="12" id="KW-0443">Lipid metabolism</keyword>
<dbReference type="EC" id="4.2.1.17" evidence="7"/>
<evidence type="ECO:0000256" key="27">
    <source>
        <dbReference type="ARBA" id="ARBA00036656"/>
    </source>
</evidence>
<dbReference type="GO" id="GO:0004300">
    <property type="term" value="F:enoyl-CoA hydratase activity"/>
    <property type="evidence" value="ECO:0007669"/>
    <property type="project" value="UniProtKB-EC"/>
</dbReference>
<evidence type="ECO:0000256" key="34">
    <source>
        <dbReference type="ARBA" id="ARBA00048911"/>
    </source>
</evidence>
<comment type="similarity">
    <text evidence="29">In the C-terminal section; belongs to the 3-hydroxyacyl-CoA dehydrogenase family.</text>
</comment>
<evidence type="ECO:0000256" key="33">
    <source>
        <dbReference type="ARBA" id="ARBA00048361"/>
    </source>
</evidence>
<evidence type="ECO:0000256" key="24">
    <source>
        <dbReference type="ARBA" id="ARBA00036370"/>
    </source>
</evidence>
<comment type="catalytic activity">
    <reaction evidence="1">
        <text>(3S)-hydroxyhexadecanoyl-CoA = (2E)-hexadecenoyl-CoA + H2O</text>
        <dbReference type="Rhea" id="RHEA:31163"/>
        <dbReference type="ChEBI" id="CHEBI:15377"/>
        <dbReference type="ChEBI" id="CHEBI:61526"/>
        <dbReference type="ChEBI" id="CHEBI:62613"/>
    </reaction>
    <physiologicalReaction direction="right-to-left" evidence="1">
        <dbReference type="Rhea" id="RHEA:31165"/>
    </physiologicalReaction>
</comment>
<dbReference type="GO" id="GO:0006635">
    <property type="term" value="P:fatty acid beta-oxidation"/>
    <property type="evidence" value="ECO:0007669"/>
    <property type="project" value="UniProtKB-UniPathway"/>
</dbReference>
<keyword evidence="16" id="KW-0511">Multifunctional enzyme</keyword>
<dbReference type="Ensembl" id="ENSPKIT00000024472.1">
    <property type="protein sequence ID" value="ENSPKIP00000000574.1"/>
    <property type="gene ID" value="ENSPKIG00000019188.1"/>
</dbReference>
<evidence type="ECO:0000256" key="25">
    <source>
        <dbReference type="ARBA" id="ARBA00036472"/>
    </source>
</evidence>
<evidence type="ECO:0000256" key="35">
    <source>
        <dbReference type="ARBA" id="ARBA00049448"/>
    </source>
</evidence>
<dbReference type="UniPathway" id="UPA00659"/>
<evidence type="ECO:0000259" key="38">
    <source>
        <dbReference type="Pfam" id="PF02737"/>
    </source>
</evidence>
<evidence type="ECO:0000256" key="7">
    <source>
        <dbReference type="ARBA" id="ARBA00012076"/>
    </source>
</evidence>
<dbReference type="InterPro" id="IPR029045">
    <property type="entry name" value="ClpP/crotonase-like_dom_sf"/>
</dbReference>
<dbReference type="Pfam" id="PF00725">
    <property type="entry name" value="3HCDH"/>
    <property type="match status" value="2"/>
</dbReference>
<dbReference type="InterPro" id="IPR006180">
    <property type="entry name" value="3-OHacyl-CoA_DH_CS"/>
</dbReference>
<dbReference type="PROSITE" id="PS00067">
    <property type="entry name" value="3HCDH"/>
    <property type="match status" value="1"/>
</dbReference>
<keyword evidence="15" id="KW-0456">Lyase</keyword>
<evidence type="ECO:0000256" key="10">
    <source>
        <dbReference type="ARBA" id="ARBA00023002"/>
    </source>
</evidence>
<comment type="catalytic activity">
    <reaction evidence="35">
        <text>(3S)-hydroxyhexadecanedioyl-CoA + NAD(+) = 3-oxohexadecanedioyl-CoA + NADH + H(+)</text>
        <dbReference type="Rhea" id="RHEA:40267"/>
        <dbReference type="ChEBI" id="CHEBI:15378"/>
        <dbReference type="ChEBI" id="CHEBI:57540"/>
        <dbReference type="ChEBI" id="CHEBI:57945"/>
        <dbReference type="ChEBI" id="CHEBI:77080"/>
        <dbReference type="ChEBI" id="CHEBI:77081"/>
    </reaction>
    <physiologicalReaction direction="left-to-right" evidence="35">
        <dbReference type="Rhea" id="RHEA:40268"/>
    </physiologicalReaction>
</comment>
<dbReference type="SUPFAM" id="SSF52096">
    <property type="entry name" value="ClpP/crotonase"/>
    <property type="match status" value="1"/>
</dbReference>
<comment type="catalytic activity">
    <reaction evidence="22">
        <text>(3Z)-hexenoyl-CoA = (2E)-hexenoyl-CoA</text>
        <dbReference type="Rhea" id="RHEA:45748"/>
        <dbReference type="ChEBI" id="CHEBI:62077"/>
        <dbReference type="ChEBI" id="CHEBI:85415"/>
    </reaction>
    <physiologicalReaction direction="left-to-right" evidence="22">
        <dbReference type="Rhea" id="RHEA:45749"/>
    </physiologicalReaction>
</comment>
<keyword evidence="14" id="KW-0413">Isomerase</keyword>
<dbReference type="InterPro" id="IPR006108">
    <property type="entry name" value="3HC_DH_C"/>
</dbReference>
<comment type="catalytic activity">
    <reaction evidence="17">
        <text>(3S)-hydroxydecanoyl-CoA = (2E)-decenoyl-CoA + H2O</text>
        <dbReference type="Rhea" id="RHEA:31191"/>
        <dbReference type="ChEBI" id="CHEBI:15377"/>
        <dbReference type="ChEBI" id="CHEBI:61406"/>
        <dbReference type="ChEBI" id="CHEBI:62616"/>
    </reaction>
    <physiologicalReaction direction="right-to-left" evidence="17">
        <dbReference type="Rhea" id="RHEA:31193"/>
    </physiologicalReaction>
</comment>
<dbReference type="Gene3D" id="3.90.226.10">
    <property type="entry name" value="2-enoyl-CoA Hydratase, Chain A, domain 1"/>
    <property type="match status" value="1"/>
</dbReference>
<evidence type="ECO:0000256" key="12">
    <source>
        <dbReference type="ARBA" id="ARBA00023098"/>
    </source>
</evidence>
<comment type="catalytic activity">
    <reaction evidence="28">
        <text>(2E)-hexadecenedioyl-CoA + H2O = (3S)-hydroxyhexadecanedioyl-CoA</text>
        <dbReference type="Rhea" id="RHEA:40259"/>
        <dbReference type="ChEBI" id="CHEBI:15377"/>
        <dbReference type="ChEBI" id="CHEBI:77075"/>
        <dbReference type="ChEBI" id="CHEBI:77080"/>
    </reaction>
    <physiologicalReaction direction="left-to-right" evidence="28">
        <dbReference type="Rhea" id="RHEA:40260"/>
    </physiologicalReaction>
</comment>
<evidence type="ECO:0000256" key="8">
    <source>
        <dbReference type="ARBA" id="ARBA00013000"/>
    </source>
</evidence>
<evidence type="ECO:0000256" key="15">
    <source>
        <dbReference type="ARBA" id="ARBA00023239"/>
    </source>
</evidence>
<evidence type="ECO:0000256" key="3">
    <source>
        <dbReference type="ARBA" id="ARBA00005005"/>
    </source>
</evidence>
<keyword evidence="13" id="KW-0576">Peroxisome</keyword>
<evidence type="ECO:0000256" key="9">
    <source>
        <dbReference type="ARBA" id="ARBA00022832"/>
    </source>
</evidence>
<dbReference type="FunFam" id="1.10.1040.50:FF:000006">
    <property type="entry name" value="Peroxisomal bifunctional enzyme"/>
    <property type="match status" value="1"/>
</dbReference>
<evidence type="ECO:0000256" key="5">
    <source>
        <dbReference type="ARBA" id="ARBA00011245"/>
    </source>
</evidence>
<dbReference type="PROSITE" id="PS00166">
    <property type="entry name" value="ENOYL_COA_HYDRATASE"/>
    <property type="match status" value="1"/>
</dbReference>
<comment type="pathway">
    <text evidence="3">Lipid metabolism; fatty acid beta-oxidation.</text>
</comment>
<comment type="catalytic activity">
    <reaction evidence="24">
        <text>(3S)-hydroxyhexanoyl-CoA = (2E)-hexenoyl-CoA + H2O</text>
        <dbReference type="Rhea" id="RHEA:30547"/>
        <dbReference type="ChEBI" id="CHEBI:15377"/>
        <dbReference type="ChEBI" id="CHEBI:62075"/>
        <dbReference type="ChEBI" id="CHEBI:62077"/>
    </reaction>
    <physiologicalReaction direction="right-to-left" evidence="24">
        <dbReference type="Rhea" id="RHEA:30549"/>
    </physiologicalReaction>
</comment>
<evidence type="ECO:0000256" key="11">
    <source>
        <dbReference type="ARBA" id="ARBA00023027"/>
    </source>
</evidence>
<dbReference type="GeneTree" id="ENSGT00940000157516"/>
<evidence type="ECO:0000256" key="17">
    <source>
        <dbReference type="ARBA" id="ARBA00035760"/>
    </source>
</evidence>
<dbReference type="GO" id="GO:0004165">
    <property type="term" value="F:delta(3)-delta(2)-enoyl-CoA isomerase activity"/>
    <property type="evidence" value="ECO:0007669"/>
    <property type="project" value="UniProtKB-EC"/>
</dbReference>
<comment type="catalytic activity">
    <reaction evidence="23">
        <text>(3E)-hexenoyl-CoA = (2E)-hexenoyl-CoA</text>
        <dbReference type="Rhea" id="RHEA:45736"/>
        <dbReference type="ChEBI" id="CHEBI:62077"/>
        <dbReference type="ChEBI" id="CHEBI:84790"/>
    </reaction>
    <physiologicalReaction direction="left-to-right" evidence="23">
        <dbReference type="Rhea" id="RHEA:45737"/>
    </physiologicalReaction>
</comment>
<dbReference type="GO" id="GO:0070403">
    <property type="term" value="F:NAD+ binding"/>
    <property type="evidence" value="ECO:0007669"/>
    <property type="project" value="InterPro"/>
</dbReference>
<reference evidence="39" key="2">
    <citation type="submission" date="2025-09" db="UniProtKB">
        <authorList>
            <consortium name="Ensembl"/>
        </authorList>
    </citation>
    <scope>IDENTIFICATION</scope>
</reference>
<accession>A0A3B3Q3Z3</accession>
<evidence type="ECO:0000256" key="19">
    <source>
        <dbReference type="ARBA" id="ARBA00035909"/>
    </source>
</evidence>
<comment type="similarity">
    <text evidence="4">In the N-terminal section; belongs to the enoyl-CoA hydratase/isomerase family.</text>
</comment>
<dbReference type="InterPro" id="IPR018376">
    <property type="entry name" value="Enoyl-CoA_hyd/isom_CS"/>
</dbReference>
<evidence type="ECO:0000256" key="29">
    <source>
        <dbReference type="ARBA" id="ARBA00038365"/>
    </source>
</evidence>
<evidence type="ECO:0000256" key="1">
    <source>
        <dbReference type="ARBA" id="ARBA00000469"/>
    </source>
</evidence>
<dbReference type="SUPFAM" id="SSF51735">
    <property type="entry name" value="NAD(P)-binding Rossmann-fold domains"/>
    <property type="match status" value="1"/>
</dbReference>
<dbReference type="InterPro" id="IPR001753">
    <property type="entry name" value="Enoyl-CoA_hydra/iso"/>
</dbReference>
<comment type="catalytic activity">
    <reaction evidence="26">
        <text>(3E,5Z)-tetradecadienoyl-CoA = (2E,5Z)-tetradecadienoyl-CoA</text>
        <dbReference type="Rhea" id="RHEA:47464"/>
        <dbReference type="ChEBI" id="CHEBI:71586"/>
        <dbReference type="ChEBI" id="CHEBI:87701"/>
    </reaction>
    <physiologicalReaction direction="right-to-left" evidence="26">
        <dbReference type="Rhea" id="RHEA:47466"/>
    </physiologicalReaction>
</comment>
<evidence type="ECO:0000256" key="32">
    <source>
        <dbReference type="ARBA" id="ARBA00047613"/>
    </source>
</evidence>
<evidence type="ECO:0000256" key="6">
    <source>
        <dbReference type="ARBA" id="ARBA00012064"/>
    </source>
</evidence>
<dbReference type="FunFam" id="3.40.50.720:FF:000009">
    <property type="entry name" value="Fatty oxidation complex, alpha subunit"/>
    <property type="match status" value="1"/>
</dbReference>
<evidence type="ECO:0000313" key="39">
    <source>
        <dbReference type="Ensembl" id="ENSPKIP00000000574.1"/>
    </source>
</evidence>
<dbReference type="PANTHER" id="PTHR23309">
    <property type="entry name" value="3-HYDROXYACYL-COA DEHYROGENASE"/>
    <property type="match status" value="1"/>
</dbReference>
<dbReference type="STRING" id="1676925.ENSPKIP00000000574"/>
<protein>
    <recommendedName>
        <fullName evidence="30">Peroxisomal bifunctional enzyme</fullName>
        <ecNumber evidence="8">1.1.1.35</ecNumber>
        <ecNumber evidence="7">4.2.1.17</ecNumber>
        <ecNumber evidence="6">5.3.3.8</ecNumber>
    </recommendedName>
    <alternativeName>
        <fullName evidence="31">Multifunctional enzyme 1</fullName>
    </alternativeName>
</protein>
<evidence type="ECO:0000256" key="22">
    <source>
        <dbReference type="ARBA" id="ARBA00036336"/>
    </source>
</evidence>
<comment type="catalytic activity">
    <reaction evidence="25">
        <text>(2S,3S)-3-hydroxy-2-methylbutanoyl-CoA = (2E)-2-methylbut-2-enoyl-CoA + H2O</text>
        <dbReference type="Rhea" id="RHEA:31119"/>
        <dbReference type="ChEBI" id="CHEBI:15377"/>
        <dbReference type="ChEBI" id="CHEBI:57312"/>
        <dbReference type="ChEBI" id="CHEBI:57337"/>
    </reaction>
    <physiologicalReaction direction="right-to-left" evidence="25">
        <dbReference type="Rhea" id="RHEA:31121"/>
    </physiologicalReaction>
</comment>
<dbReference type="GO" id="GO:0005777">
    <property type="term" value="C:peroxisome"/>
    <property type="evidence" value="ECO:0007669"/>
    <property type="project" value="UniProtKB-SubCell"/>
</dbReference>
<comment type="catalytic activity">
    <reaction evidence="20">
        <text>a (3E)-enoyl-CoA = a 4-saturated (2E)-enoyl-CoA</text>
        <dbReference type="Rhea" id="RHEA:45228"/>
        <dbReference type="ChEBI" id="CHEBI:58521"/>
        <dbReference type="ChEBI" id="CHEBI:85097"/>
        <dbReference type="EC" id="5.3.3.8"/>
    </reaction>
    <physiologicalReaction direction="left-to-right" evidence="20">
        <dbReference type="Rhea" id="RHEA:45229"/>
    </physiologicalReaction>
</comment>
<reference evidence="39" key="1">
    <citation type="submission" date="2025-08" db="UniProtKB">
        <authorList>
            <consortium name="Ensembl"/>
        </authorList>
    </citation>
    <scope>IDENTIFICATION</scope>
</reference>
<dbReference type="Pfam" id="PF00378">
    <property type="entry name" value="ECH_1"/>
    <property type="match status" value="1"/>
</dbReference>
<keyword evidence="10" id="KW-0560">Oxidoreductase</keyword>
<evidence type="ECO:0000256" key="13">
    <source>
        <dbReference type="ARBA" id="ARBA00023140"/>
    </source>
</evidence>
<keyword evidence="40" id="KW-1185">Reference proteome</keyword>
<feature type="domain" description="3-hydroxyacyl-CoA dehydrogenase C-terminal" evidence="37">
    <location>
        <begin position="557"/>
        <end position="643"/>
    </location>
</feature>
<evidence type="ECO:0000256" key="31">
    <source>
        <dbReference type="ARBA" id="ARBA00042031"/>
    </source>
</evidence>
<organism evidence="39 40">
    <name type="scientific">Paramormyrops kingsleyae</name>
    <dbReference type="NCBI Taxonomy" id="1676925"/>
    <lineage>
        <taxon>Eukaryota</taxon>
        <taxon>Metazoa</taxon>
        <taxon>Chordata</taxon>
        <taxon>Craniata</taxon>
        <taxon>Vertebrata</taxon>
        <taxon>Euteleostomi</taxon>
        <taxon>Actinopterygii</taxon>
        <taxon>Neopterygii</taxon>
        <taxon>Teleostei</taxon>
        <taxon>Osteoglossocephala</taxon>
        <taxon>Osteoglossomorpha</taxon>
        <taxon>Osteoglossiformes</taxon>
        <taxon>Mormyridae</taxon>
        <taxon>Paramormyrops</taxon>
    </lineage>
</organism>
<dbReference type="GO" id="GO:0003857">
    <property type="term" value="F:(3S)-3-hydroxyacyl-CoA dehydrogenase (NAD+) activity"/>
    <property type="evidence" value="ECO:0007669"/>
    <property type="project" value="UniProtKB-EC"/>
</dbReference>
<evidence type="ECO:0000256" key="36">
    <source>
        <dbReference type="RuleBase" id="RU003707"/>
    </source>
</evidence>
<sequence>MSGADIREFSRPMTGPALVPLIDAIEAGEKPVVAAIEGMALGGGLELALGCHYRIAHSKAQLGLPEVTLGLIPAAGGTQRLPRLIGFPAALDMIITGRRVSAGDALKLGIVDQVTERNAGEVAVAFARSVVDCPLVSRRLSTWPPLCPADLDNILQMALARAWQRGRGALAPVACVQAVQAARLPYSQGMQQEQKLMSMLFASPQARALQYCFFSQRAVGKWSMPNGACWDNSTARPIRKAAVIGLGTMGRGIAVCLVLAGIPVIAMETDEKQLEAARRVVMALLEKEVQKLAVGLHLGLIHFTLEQRYLREVDLVIEAVFEDLALKKQLFAELSSVCHPDTLLCTNTSQLDVDQLATATSRPDLVVGMHFFAPANKIKLLEVVFTSRSSPEAVATAMQLGKWLGKVSVAVANCPGFVGNRMLRPYVEQAGFLLEEGATPEQVDSALEHFGLAMGVFRMSDLSGLDVGWRVRKAAGLTGPGVPQGQLLQTQQGYRYSPLADLICQKGRLGQKTGCGWYLYEGPGGHMARPDPWVHAFLEEYRRVHGLQPRSIGQQEVLERCLFALINEGFRVLEDRIVMDPVALDVIYVLGYGWPAHTGGPMYYAGEVGLPRVLGRLEYYQRVHPDIPHLRPSALLRQLVAKGSPPIHKWMWHIEEGSSRL</sequence>
<dbReference type="InterPro" id="IPR008927">
    <property type="entry name" value="6-PGluconate_DH-like_C_sf"/>
</dbReference>
<evidence type="ECO:0000256" key="20">
    <source>
        <dbReference type="ARBA" id="ARBA00035949"/>
    </source>
</evidence>
<comment type="catalytic activity">
    <reaction evidence="27">
        <text>(3E)-decenoyl-CoA = (2E)-decenoyl-CoA</text>
        <dbReference type="Rhea" id="RHEA:45752"/>
        <dbReference type="ChEBI" id="CHEBI:61406"/>
        <dbReference type="ChEBI" id="CHEBI:84793"/>
    </reaction>
    <physiologicalReaction direction="left-to-right" evidence="27">
        <dbReference type="Rhea" id="RHEA:45753"/>
    </physiologicalReaction>
</comment>
<dbReference type="CDD" id="cd06558">
    <property type="entry name" value="crotonase-like"/>
    <property type="match status" value="1"/>
</dbReference>
<evidence type="ECO:0000256" key="4">
    <source>
        <dbReference type="ARBA" id="ARBA00008750"/>
    </source>
</evidence>
<evidence type="ECO:0000259" key="37">
    <source>
        <dbReference type="Pfam" id="PF00725"/>
    </source>
</evidence>
<comment type="catalytic activity">
    <reaction evidence="18">
        <text>(3E,5Z)-octadienoyl-CoA = (2E,5Z)-octadienoyl-CoA</text>
        <dbReference type="Rhea" id="RHEA:49932"/>
        <dbReference type="ChEBI" id="CHEBI:85108"/>
        <dbReference type="ChEBI" id="CHEBI:131990"/>
    </reaction>
    <physiologicalReaction direction="right-to-left" evidence="18">
        <dbReference type="Rhea" id="RHEA:49934"/>
    </physiologicalReaction>
</comment>
<proteinExistence type="inferred from homology"/>
<keyword evidence="9" id="KW-0276">Fatty acid metabolism</keyword>
<comment type="subunit">
    <text evidence="5">Monomer.</text>
</comment>
<comment type="catalytic activity">
    <reaction evidence="33">
        <text>(3S)-hydroxydecanoyl-CoA + NAD(+) = 3-oxodecanoyl-CoA + NADH + H(+)</text>
        <dbReference type="Rhea" id="RHEA:31187"/>
        <dbReference type="ChEBI" id="CHEBI:15378"/>
        <dbReference type="ChEBI" id="CHEBI:57540"/>
        <dbReference type="ChEBI" id="CHEBI:57945"/>
        <dbReference type="ChEBI" id="CHEBI:62548"/>
        <dbReference type="ChEBI" id="CHEBI:62616"/>
    </reaction>
    <physiologicalReaction direction="left-to-right" evidence="33">
        <dbReference type="Rhea" id="RHEA:31188"/>
    </physiologicalReaction>
</comment>
<comment type="catalytic activity">
    <reaction evidence="32">
        <text>(3S)-hydroxyhexadecanoyl-CoA + NAD(+) = 3-oxohexadecanoyl-CoA + NADH + H(+)</text>
        <dbReference type="Rhea" id="RHEA:31159"/>
        <dbReference type="ChEBI" id="CHEBI:15378"/>
        <dbReference type="ChEBI" id="CHEBI:57349"/>
        <dbReference type="ChEBI" id="CHEBI:57540"/>
        <dbReference type="ChEBI" id="CHEBI:57945"/>
        <dbReference type="ChEBI" id="CHEBI:62613"/>
    </reaction>
    <physiologicalReaction direction="left-to-right" evidence="32">
        <dbReference type="Rhea" id="RHEA:31160"/>
    </physiologicalReaction>
</comment>
<dbReference type="Pfam" id="PF02737">
    <property type="entry name" value="3HCDH_N"/>
    <property type="match status" value="1"/>
</dbReference>
<dbReference type="SUPFAM" id="SSF48179">
    <property type="entry name" value="6-phosphogluconate dehydrogenase C-terminal domain-like"/>
    <property type="match status" value="2"/>
</dbReference>
<dbReference type="EC" id="5.3.3.8" evidence="6"/>
<dbReference type="EC" id="1.1.1.35" evidence="8"/>
<feature type="domain" description="3-hydroxyacyl-CoA dehydrogenase C-terminal" evidence="37">
    <location>
        <begin position="416"/>
        <end position="520"/>
    </location>
</feature>
<evidence type="ECO:0000256" key="28">
    <source>
        <dbReference type="ARBA" id="ARBA00036989"/>
    </source>
</evidence>
<feature type="domain" description="3-hydroxyacyl-CoA dehydrogenase NAD binding" evidence="38">
    <location>
        <begin position="240"/>
        <end position="413"/>
    </location>
</feature>
<comment type="catalytic activity">
    <reaction evidence="19">
        <text>a 4-saturated-(3S)-3-hydroxyacyl-CoA = a (3E)-enoyl-CoA + H2O</text>
        <dbReference type="Rhea" id="RHEA:20724"/>
        <dbReference type="ChEBI" id="CHEBI:15377"/>
        <dbReference type="ChEBI" id="CHEBI:58521"/>
        <dbReference type="ChEBI" id="CHEBI:137480"/>
        <dbReference type="EC" id="4.2.1.17"/>
    </reaction>
    <physiologicalReaction direction="left-to-right" evidence="19">
        <dbReference type="Rhea" id="RHEA:20725"/>
    </physiologicalReaction>
</comment>
<evidence type="ECO:0000256" key="16">
    <source>
        <dbReference type="ARBA" id="ARBA00023268"/>
    </source>
</evidence>
<comment type="catalytic activity">
    <reaction evidence="34">
        <text>a (3S)-3-hydroxyacyl-CoA + NAD(+) = a 3-oxoacyl-CoA + NADH + H(+)</text>
        <dbReference type="Rhea" id="RHEA:22432"/>
        <dbReference type="ChEBI" id="CHEBI:15378"/>
        <dbReference type="ChEBI" id="CHEBI:57318"/>
        <dbReference type="ChEBI" id="CHEBI:57540"/>
        <dbReference type="ChEBI" id="CHEBI:57945"/>
        <dbReference type="ChEBI" id="CHEBI:90726"/>
        <dbReference type="EC" id="1.1.1.35"/>
    </reaction>
    <physiologicalReaction direction="left-to-right" evidence="34">
        <dbReference type="Rhea" id="RHEA:22433"/>
    </physiologicalReaction>
</comment>
<evidence type="ECO:0000256" key="30">
    <source>
        <dbReference type="ARBA" id="ARBA00039632"/>
    </source>
</evidence>
<evidence type="ECO:0000256" key="18">
    <source>
        <dbReference type="ARBA" id="ARBA00035863"/>
    </source>
</evidence>
<keyword evidence="11" id="KW-0520">NAD</keyword>
<evidence type="ECO:0000256" key="14">
    <source>
        <dbReference type="ARBA" id="ARBA00023235"/>
    </source>
</evidence>
<name>A0A3B3Q3Z3_9TELE</name>